<dbReference type="AlphaFoldDB" id="A0A395HPZ0"/>
<evidence type="ECO:0000313" key="1">
    <source>
        <dbReference type="EMBL" id="RAL10022.1"/>
    </source>
</evidence>
<dbReference type="OrthoDB" id="5348779at2759"/>
<proteinExistence type="predicted"/>
<keyword evidence="2" id="KW-1185">Reference proteome</keyword>
<evidence type="ECO:0000313" key="2">
    <source>
        <dbReference type="Proteomes" id="UP000248961"/>
    </source>
</evidence>
<dbReference type="RefSeq" id="XP_025549176.1">
    <property type="nucleotide sequence ID" value="XM_025700701.1"/>
</dbReference>
<name>A0A395HPZ0_ASPHC</name>
<accession>A0A395HPZ0</accession>
<sequence>MSVQVGMSLTFDIKGAKRSNQDEPATLEVAHEGANTVSDLTYLEQEAWTWDNLPEILYQLNPIGPKSKVKVGMKTYPIDGKFLRDIPVLPDHIPVDVEEFRVEAWIRLDRRIRLEDILDRMPKGHSVKPNALQQRSGRFRQAFSLRAWDSGNKKSVALGTELEQKLVTAGIDLNLNSTRGLTPGLINPVLGEAGGRIPLPALYQCKKLSKNIPKVSKKNKISTRKNITSNLSNSTITKAEQAPEQAPEHLDEEYLGGSGEFVPDQLSFQHFDSQVIQQLCHPYQTEPMEYEPLDWTNTEEFFASHGMPLYEDEKKALRARWEPLPEGVTLIADAQLPVMVDNEDWTWGFNTLKVESKPAITDDLYDKIMQDYHDRELWRLDTLYSVKIHPEVVTGFQQANMSNENCKAVAELQVYHQPTISAQKFDASTDD</sequence>
<dbReference type="Proteomes" id="UP000248961">
    <property type="component" value="Unassembled WGS sequence"/>
</dbReference>
<organism evidence="1 2">
    <name type="scientific">Aspergillus homomorphus (strain CBS 101889)</name>
    <dbReference type="NCBI Taxonomy" id="1450537"/>
    <lineage>
        <taxon>Eukaryota</taxon>
        <taxon>Fungi</taxon>
        <taxon>Dikarya</taxon>
        <taxon>Ascomycota</taxon>
        <taxon>Pezizomycotina</taxon>
        <taxon>Eurotiomycetes</taxon>
        <taxon>Eurotiomycetidae</taxon>
        <taxon>Eurotiales</taxon>
        <taxon>Aspergillaceae</taxon>
        <taxon>Aspergillus</taxon>
        <taxon>Aspergillus subgen. Circumdati</taxon>
    </lineage>
</organism>
<dbReference type="EMBL" id="KZ824298">
    <property type="protein sequence ID" value="RAL10022.1"/>
    <property type="molecule type" value="Genomic_DNA"/>
</dbReference>
<protein>
    <submittedName>
        <fullName evidence="1">Uncharacterized protein</fullName>
    </submittedName>
</protein>
<gene>
    <name evidence="1" type="ORF">BO97DRAFT_479494</name>
</gene>
<dbReference type="GeneID" id="37204990"/>
<reference evidence="1 2" key="1">
    <citation type="submission" date="2018-02" db="EMBL/GenBank/DDBJ databases">
        <title>The genomes of Aspergillus section Nigri reveals drivers in fungal speciation.</title>
        <authorList>
            <consortium name="DOE Joint Genome Institute"/>
            <person name="Vesth T.C."/>
            <person name="Nybo J."/>
            <person name="Theobald S."/>
            <person name="Brandl J."/>
            <person name="Frisvad J.C."/>
            <person name="Nielsen K.F."/>
            <person name="Lyhne E.K."/>
            <person name="Kogle M.E."/>
            <person name="Kuo A."/>
            <person name="Riley R."/>
            <person name="Clum A."/>
            <person name="Nolan M."/>
            <person name="Lipzen A."/>
            <person name="Salamov A."/>
            <person name="Henrissat B."/>
            <person name="Wiebenga A."/>
            <person name="De vries R.P."/>
            <person name="Grigoriev I.V."/>
            <person name="Mortensen U.H."/>
            <person name="Andersen M.R."/>
            <person name="Baker S.E."/>
        </authorList>
    </citation>
    <scope>NUCLEOTIDE SEQUENCE [LARGE SCALE GENOMIC DNA]</scope>
    <source>
        <strain evidence="1 2">CBS 101889</strain>
    </source>
</reference>
<dbReference type="VEuPathDB" id="FungiDB:BO97DRAFT_479494"/>